<protein>
    <submittedName>
        <fullName evidence="1 3">Uncharacterized protein</fullName>
    </submittedName>
</protein>
<dbReference type="GeneID" id="54460946"/>
<dbReference type="AlphaFoldDB" id="A0A6A6YNH4"/>
<reference evidence="1 3" key="1">
    <citation type="journal article" date="2020" name="Stud. Mycol.">
        <title>101 Dothideomycetes genomes: a test case for predicting lifestyles and emergence of pathogens.</title>
        <authorList>
            <person name="Haridas S."/>
            <person name="Albert R."/>
            <person name="Binder M."/>
            <person name="Bloem J."/>
            <person name="Labutti K."/>
            <person name="Salamov A."/>
            <person name="Andreopoulos B."/>
            <person name="Baker S."/>
            <person name="Barry K."/>
            <person name="Bills G."/>
            <person name="Bluhm B."/>
            <person name="Cannon C."/>
            <person name="Castanera R."/>
            <person name="Culley D."/>
            <person name="Daum C."/>
            <person name="Ezra D."/>
            <person name="Gonzalez J."/>
            <person name="Henrissat B."/>
            <person name="Kuo A."/>
            <person name="Liang C."/>
            <person name="Lipzen A."/>
            <person name="Lutzoni F."/>
            <person name="Magnuson J."/>
            <person name="Mondo S."/>
            <person name="Nolan M."/>
            <person name="Ohm R."/>
            <person name="Pangilinan J."/>
            <person name="Park H.-J."/>
            <person name="Ramirez L."/>
            <person name="Alfaro M."/>
            <person name="Sun H."/>
            <person name="Tritt A."/>
            <person name="Yoshinaga Y."/>
            <person name="Zwiers L.-H."/>
            <person name="Turgeon B."/>
            <person name="Goodwin S."/>
            <person name="Spatafora J."/>
            <person name="Crous P."/>
            <person name="Grigoriev I."/>
        </authorList>
    </citation>
    <scope>NUCLEOTIDE SEQUENCE</scope>
    <source>
        <strain evidence="1 3">CBS 304.34</strain>
    </source>
</reference>
<reference evidence="3" key="2">
    <citation type="submission" date="2020-04" db="EMBL/GenBank/DDBJ databases">
        <authorList>
            <consortium name="NCBI Genome Project"/>
        </authorList>
    </citation>
    <scope>NUCLEOTIDE SEQUENCE</scope>
    <source>
        <strain evidence="3">CBS 304.34</strain>
    </source>
</reference>
<evidence type="ECO:0000313" key="2">
    <source>
        <dbReference type="Proteomes" id="UP000504636"/>
    </source>
</evidence>
<accession>A0A6A6YNH4</accession>
<proteinExistence type="predicted"/>
<dbReference type="EMBL" id="MU003701">
    <property type="protein sequence ID" value="KAF2809525.1"/>
    <property type="molecule type" value="Genomic_DNA"/>
</dbReference>
<name>A0A6A6YNH4_9PEZI</name>
<gene>
    <name evidence="1 3" type="ORF">BDZ99DRAFT_463306</name>
</gene>
<keyword evidence="2" id="KW-1185">Reference proteome</keyword>
<dbReference type="RefSeq" id="XP_033576489.1">
    <property type="nucleotide sequence ID" value="XM_033720053.1"/>
</dbReference>
<reference evidence="3" key="3">
    <citation type="submission" date="2025-04" db="UniProtKB">
        <authorList>
            <consortium name="RefSeq"/>
        </authorList>
    </citation>
    <scope>IDENTIFICATION</scope>
    <source>
        <strain evidence="3">CBS 304.34</strain>
    </source>
</reference>
<evidence type="ECO:0000313" key="3">
    <source>
        <dbReference type="RefSeq" id="XP_033576489.1"/>
    </source>
</evidence>
<evidence type="ECO:0000313" key="1">
    <source>
        <dbReference type="EMBL" id="KAF2809525.1"/>
    </source>
</evidence>
<sequence length="54" mass="5801">MVPQAVAVSPFSTLPRCTRSRFDCHAYQMPPSPIAAPQPLVIIPGQGDKEPALL</sequence>
<dbReference type="Proteomes" id="UP000504636">
    <property type="component" value="Unplaced"/>
</dbReference>
<organism evidence="1">
    <name type="scientific">Mytilinidion resinicola</name>
    <dbReference type="NCBI Taxonomy" id="574789"/>
    <lineage>
        <taxon>Eukaryota</taxon>
        <taxon>Fungi</taxon>
        <taxon>Dikarya</taxon>
        <taxon>Ascomycota</taxon>
        <taxon>Pezizomycotina</taxon>
        <taxon>Dothideomycetes</taxon>
        <taxon>Pleosporomycetidae</taxon>
        <taxon>Mytilinidiales</taxon>
        <taxon>Mytilinidiaceae</taxon>
        <taxon>Mytilinidion</taxon>
    </lineage>
</organism>